<protein>
    <submittedName>
        <fullName evidence="1">Uncharacterized protein</fullName>
    </submittedName>
</protein>
<dbReference type="Proteomes" id="UP000649617">
    <property type="component" value="Unassembled WGS sequence"/>
</dbReference>
<evidence type="ECO:0000313" key="2">
    <source>
        <dbReference type="Proteomes" id="UP000649617"/>
    </source>
</evidence>
<gene>
    <name evidence="1" type="ORF">SPIL2461_LOCUS18824</name>
</gene>
<organism evidence="1 2">
    <name type="scientific">Symbiodinium pilosum</name>
    <name type="common">Dinoflagellate</name>
    <dbReference type="NCBI Taxonomy" id="2952"/>
    <lineage>
        <taxon>Eukaryota</taxon>
        <taxon>Sar</taxon>
        <taxon>Alveolata</taxon>
        <taxon>Dinophyceae</taxon>
        <taxon>Suessiales</taxon>
        <taxon>Symbiodiniaceae</taxon>
        <taxon>Symbiodinium</taxon>
    </lineage>
</organism>
<accession>A0A812WI10</accession>
<evidence type="ECO:0000313" key="1">
    <source>
        <dbReference type="EMBL" id="CAE7677954.1"/>
    </source>
</evidence>
<dbReference type="EMBL" id="CAJNIZ010044094">
    <property type="protein sequence ID" value="CAE7677954.1"/>
    <property type="molecule type" value="Genomic_DNA"/>
</dbReference>
<dbReference type="AlphaFoldDB" id="A0A812WI10"/>
<comment type="caution">
    <text evidence="1">The sequence shown here is derived from an EMBL/GenBank/DDBJ whole genome shotgun (WGS) entry which is preliminary data.</text>
</comment>
<name>A0A812WI10_SYMPI</name>
<proteinExistence type="predicted"/>
<reference evidence="1" key="1">
    <citation type="submission" date="2021-02" db="EMBL/GenBank/DDBJ databases">
        <authorList>
            <person name="Dougan E. K."/>
            <person name="Rhodes N."/>
            <person name="Thang M."/>
            <person name="Chan C."/>
        </authorList>
    </citation>
    <scope>NUCLEOTIDE SEQUENCE</scope>
</reference>
<dbReference type="OrthoDB" id="10621772at2759"/>
<keyword evidence="2" id="KW-1185">Reference proteome</keyword>
<sequence>MLCSFDRASPRGLLLSTLLANMGVAEEMAPHVVVQMRPASVEEEEVPDEGNVGDAAPGLNVRGEMEMEIIDSFSTLWRGPRSSMAQNIISVALPCSFRLRIAGICLAELGIMAFFCEQVNKTACTSRTRVGRYLDDQPARMPRAHVFGAHISSRPGVGVPAWLPMKSLKSRQSDPCEACPYCKSSGFLLDSSVVGVLSWEAEEAALAYQPLEAEQVFHGNLWVCSSSHLWGWRWRRAGLIPTSE</sequence>